<name>A0A523UTA0_UNCT6</name>
<evidence type="ECO:0008006" key="3">
    <source>
        <dbReference type="Google" id="ProtNLM"/>
    </source>
</evidence>
<protein>
    <recommendedName>
        <fullName evidence="3">Tetratricopeptide repeat protein</fullName>
    </recommendedName>
</protein>
<evidence type="ECO:0000313" key="2">
    <source>
        <dbReference type="Proteomes" id="UP000315525"/>
    </source>
</evidence>
<dbReference type="EMBL" id="SOJN01000075">
    <property type="protein sequence ID" value="TET45782.1"/>
    <property type="molecule type" value="Genomic_DNA"/>
</dbReference>
<gene>
    <name evidence="1" type="ORF">E3J62_06315</name>
</gene>
<proteinExistence type="predicted"/>
<evidence type="ECO:0000313" key="1">
    <source>
        <dbReference type="EMBL" id="TET45782.1"/>
    </source>
</evidence>
<accession>A0A523UTA0</accession>
<reference evidence="1 2" key="1">
    <citation type="submission" date="2019-03" db="EMBL/GenBank/DDBJ databases">
        <title>Metabolic potential of uncultured bacteria and archaea associated with petroleum seepage in deep-sea sediments.</title>
        <authorList>
            <person name="Dong X."/>
            <person name="Hubert C."/>
        </authorList>
    </citation>
    <scope>NUCLEOTIDE SEQUENCE [LARGE SCALE GENOMIC DNA]</scope>
    <source>
        <strain evidence="1">E44_bin18</strain>
    </source>
</reference>
<comment type="caution">
    <text evidence="1">The sequence shown here is derived from an EMBL/GenBank/DDBJ whole genome shotgun (WGS) entry which is preliminary data.</text>
</comment>
<dbReference type="Proteomes" id="UP000315525">
    <property type="component" value="Unassembled WGS sequence"/>
</dbReference>
<dbReference type="AlphaFoldDB" id="A0A523UTA0"/>
<sequence length="285" mass="33261">MRRITRIVHGLLIGLLICAAGSGVFFIQTRIDRIRKPREAIVRELMYFPSGKFMRVATVGYDNLAADLVWLRAIQYYGQHRLTDLKFEYLGHIFDILTTLNPRFTDAYTFGSLLLADDAKEPERALLLLDKGMRNNPHNWRIPFTKGFIYYVFLRDFFKAGKYFEMASTKDGAPEMAARFASFSYQRGGDRITAINLWGEIYTRSENEVEKVTALRYWKRLVSEILDEKVNEYRKRFGRYPYALSELVEAGLVRKLPVAPDGDTFVFNWRRRRIEPASGPLRKEE</sequence>
<organism evidence="1 2">
    <name type="scientific">candidate division TA06 bacterium</name>
    <dbReference type="NCBI Taxonomy" id="2250710"/>
    <lineage>
        <taxon>Bacteria</taxon>
        <taxon>Bacteria division TA06</taxon>
    </lineage>
</organism>